<proteinExistence type="predicted"/>
<gene>
    <name evidence="1" type="ORF">S01H1_64117</name>
</gene>
<evidence type="ECO:0000313" key="1">
    <source>
        <dbReference type="EMBL" id="GAG40592.1"/>
    </source>
</evidence>
<comment type="caution">
    <text evidence="1">The sequence shown here is derived from an EMBL/GenBank/DDBJ whole genome shotgun (WGS) entry which is preliminary data.</text>
</comment>
<dbReference type="EMBL" id="BARS01042245">
    <property type="protein sequence ID" value="GAG40592.1"/>
    <property type="molecule type" value="Genomic_DNA"/>
</dbReference>
<organism evidence="1">
    <name type="scientific">marine sediment metagenome</name>
    <dbReference type="NCBI Taxonomy" id="412755"/>
    <lineage>
        <taxon>unclassified sequences</taxon>
        <taxon>metagenomes</taxon>
        <taxon>ecological metagenomes</taxon>
    </lineage>
</organism>
<feature type="non-terminal residue" evidence="1">
    <location>
        <position position="73"/>
    </location>
</feature>
<protein>
    <submittedName>
        <fullName evidence="1">Uncharacterized protein</fullName>
    </submittedName>
</protein>
<sequence length="73" mass="8241">MKYCLSVSQSCEAGHHLSSAETLLRVEVVAKIVQQGLPVFPTTWSQIKAEFKDSQHRQESDTWQIAKLRPSIS</sequence>
<reference evidence="1" key="1">
    <citation type="journal article" date="2014" name="Front. Microbiol.">
        <title>High frequency of phylogenetically diverse reductive dehalogenase-homologous genes in deep subseafloor sedimentary metagenomes.</title>
        <authorList>
            <person name="Kawai M."/>
            <person name="Futagami T."/>
            <person name="Toyoda A."/>
            <person name="Takaki Y."/>
            <person name="Nishi S."/>
            <person name="Hori S."/>
            <person name="Arai W."/>
            <person name="Tsubouchi T."/>
            <person name="Morono Y."/>
            <person name="Uchiyama I."/>
            <person name="Ito T."/>
            <person name="Fujiyama A."/>
            <person name="Inagaki F."/>
            <person name="Takami H."/>
        </authorList>
    </citation>
    <scope>NUCLEOTIDE SEQUENCE</scope>
    <source>
        <strain evidence="1">Expedition CK06-06</strain>
    </source>
</reference>
<name>X0XZK9_9ZZZZ</name>
<accession>X0XZK9</accession>
<dbReference type="AlphaFoldDB" id="X0XZK9"/>